<dbReference type="Proteomes" id="UP000315369">
    <property type="component" value="Unassembled WGS sequence"/>
</dbReference>
<dbReference type="PROSITE" id="PS50850">
    <property type="entry name" value="MFS"/>
    <property type="match status" value="1"/>
</dbReference>
<evidence type="ECO:0000313" key="9">
    <source>
        <dbReference type="EMBL" id="TQF13308.1"/>
    </source>
</evidence>
<feature type="transmembrane region" description="Helical" evidence="7">
    <location>
        <begin position="84"/>
        <end position="108"/>
    </location>
</feature>
<dbReference type="SUPFAM" id="SSF103473">
    <property type="entry name" value="MFS general substrate transporter"/>
    <property type="match status" value="1"/>
</dbReference>
<feature type="transmembrane region" description="Helical" evidence="7">
    <location>
        <begin position="114"/>
        <end position="141"/>
    </location>
</feature>
<feature type="transmembrane region" description="Helical" evidence="7">
    <location>
        <begin position="382"/>
        <end position="402"/>
    </location>
</feature>
<feature type="transmembrane region" description="Helical" evidence="7">
    <location>
        <begin position="21"/>
        <end position="46"/>
    </location>
</feature>
<dbReference type="InterPro" id="IPR010290">
    <property type="entry name" value="TM_effector"/>
</dbReference>
<dbReference type="GO" id="GO:0005886">
    <property type="term" value="C:plasma membrane"/>
    <property type="evidence" value="ECO:0007669"/>
    <property type="project" value="UniProtKB-SubCell"/>
</dbReference>
<sequence length="418" mass="43211">MSIRRLSSHPSFRAFSHPAYVKVWWGGLISTLGTWMELVALGIYVTETTGRAEWMGRITALAFLPSIVLVPLAGTLADRFDRRAYLAVCTLGQALIAGALAALAAMGQLTLTPLAILCVLHGCMSALTLPVFSAMTAVILPPEQLHSGLSLDLAQANLGRIFGPALAAIVLTRGGVAWAFLINTISFVAVLVALAWMGPVSRGSARPGEGLWSGVKRGLLAAREDVGIAAALGGTLGVAALISPFIALVPVLALRVLHGDAATASLLTTVQGVGAVTAAVLAGTLAERWGRGPLLERTLLLLGPVAAAYWLSPTVAFAGVSLFILGALYLLAVGGLRTLCQGRASAELQVRVSGLFNLVLNLGYSGGVWLQGALGDRLGLRAVTACAALLFFALALGVRVLLPGRLASLEARLPPPSA</sequence>
<reference evidence="9 10" key="1">
    <citation type="submission" date="2019-06" db="EMBL/GenBank/DDBJ databases">
        <authorList>
            <person name="Livingstone P."/>
            <person name="Whitworth D."/>
        </authorList>
    </citation>
    <scope>NUCLEOTIDE SEQUENCE [LARGE SCALE GENOMIC DNA]</scope>
    <source>
        <strain evidence="9 10">AM401</strain>
    </source>
</reference>
<keyword evidence="5 7" id="KW-1133">Transmembrane helix</keyword>
<feature type="transmembrane region" description="Helical" evidence="7">
    <location>
        <begin position="261"/>
        <end position="282"/>
    </location>
</feature>
<evidence type="ECO:0000256" key="7">
    <source>
        <dbReference type="SAM" id="Phobius"/>
    </source>
</evidence>
<dbReference type="Pfam" id="PF05977">
    <property type="entry name" value="MFS_3"/>
    <property type="match status" value="1"/>
</dbReference>
<feature type="transmembrane region" description="Helical" evidence="7">
    <location>
        <begin position="352"/>
        <end position="370"/>
    </location>
</feature>
<dbReference type="InterPro" id="IPR036259">
    <property type="entry name" value="MFS_trans_sf"/>
</dbReference>
<dbReference type="CDD" id="cd06173">
    <property type="entry name" value="MFS_MefA_like"/>
    <property type="match status" value="1"/>
</dbReference>
<feature type="transmembrane region" description="Helical" evidence="7">
    <location>
        <begin position="177"/>
        <end position="197"/>
    </location>
</feature>
<keyword evidence="6 7" id="KW-0472">Membrane</keyword>
<dbReference type="EMBL" id="VIFM01000104">
    <property type="protein sequence ID" value="TQF13308.1"/>
    <property type="molecule type" value="Genomic_DNA"/>
</dbReference>
<evidence type="ECO:0000256" key="1">
    <source>
        <dbReference type="ARBA" id="ARBA00004651"/>
    </source>
</evidence>
<evidence type="ECO:0000256" key="6">
    <source>
        <dbReference type="ARBA" id="ARBA00023136"/>
    </source>
</evidence>
<dbReference type="PANTHER" id="PTHR23513">
    <property type="entry name" value="INTEGRAL MEMBRANE EFFLUX PROTEIN-RELATED"/>
    <property type="match status" value="1"/>
</dbReference>
<dbReference type="RefSeq" id="WP_141644956.1">
    <property type="nucleotide sequence ID" value="NZ_VIFM01000104.1"/>
</dbReference>
<feature type="transmembrane region" description="Helical" evidence="7">
    <location>
        <begin position="58"/>
        <end position="77"/>
    </location>
</feature>
<evidence type="ECO:0000256" key="5">
    <source>
        <dbReference type="ARBA" id="ARBA00022989"/>
    </source>
</evidence>
<evidence type="ECO:0000313" key="10">
    <source>
        <dbReference type="Proteomes" id="UP000315369"/>
    </source>
</evidence>
<evidence type="ECO:0000256" key="2">
    <source>
        <dbReference type="ARBA" id="ARBA00022448"/>
    </source>
</evidence>
<comment type="caution">
    <text evidence="9">The sequence shown here is derived from an EMBL/GenBank/DDBJ whole genome shotgun (WGS) entry which is preliminary data.</text>
</comment>
<dbReference type="GO" id="GO:0022857">
    <property type="term" value="F:transmembrane transporter activity"/>
    <property type="evidence" value="ECO:0007669"/>
    <property type="project" value="InterPro"/>
</dbReference>
<name>A0A540WWC4_9BACT</name>
<dbReference type="AlphaFoldDB" id="A0A540WWC4"/>
<evidence type="ECO:0000256" key="4">
    <source>
        <dbReference type="ARBA" id="ARBA00022692"/>
    </source>
</evidence>
<dbReference type="InterPro" id="IPR020846">
    <property type="entry name" value="MFS_dom"/>
</dbReference>
<proteinExistence type="predicted"/>
<keyword evidence="10" id="KW-1185">Reference proteome</keyword>
<protein>
    <submittedName>
        <fullName evidence="9">MFS transporter</fullName>
    </submittedName>
</protein>
<keyword evidence="3" id="KW-1003">Cell membrane</keyword>
<evidence type="ECO:0000256" key="3">
    <source>
        <dbReference type="ARBA" id="ARBA00022475"/>
    </source>
</evidence>
<comment type="subcellular location">
    <subcellularLocation>
        <location evidence="1">Cell membrane</location>
        <topology evidence="1">Multi-pass membrane protein</topology>
    </subcellularLocation>
</comment>
<keyword evidence="2" id="KW-0813">Transport</keyword>
<feature type="domain" description="Major facilitator superfamily (MFS) profile" evidence="8">
    <location>
        <begin position="19"/>
        <end position="405"/>
    </location>
</feature>
<accession>A0A540WWC4</accession>
<dbReference type="OrthoDB" id="5494559at2"/>
<feature type="transmembrane region" description="Helical" evidence="7">
    <location>
        <begin position="226"/>
        <end position="249"/>
    </location>
</feature>
<organism evidence="9 10">
    <name type="scientific">Myxococcus llanfairpwllgwyngyllgogerychwyrndrobwllllantysiliogogogochensis</name>
    <dbReference type="NCBI Taxonomy" id="2590453"/>
    <lineage>
        <taxon>Bacteria</taxon>
        <taxon>Pseudomonadati</taxon>
        <taxon>Myxococcota</taxon>
        <taxon>Myxococcia</taxon>
        <taxon>Myxococcales</taxon>
        <taxon>Cystobacterineae</taxon>
        <taxon>Myxococcaceae</taxon>
        <taxon>Myxococcus</taxon>
    </lineage>
</organism>
<keyword evidence="4 7" id="KW-0812">Transmembrane</keyword>
<dbReference type="Gene3D" id="1.20.1250.20">
    <property type="entry name" value="MFS general substrate transporter like domains"/>
    <property type="match status" value="1"/>
</dbReference>
<dbReference type="PANTHER" id="PTHR23513:SF11">
    <property type="entry name" value="STAPHYLOFERRIN A TRANSPORTER"/>
    <property type="match status" value="1"/>
</dbReference>
<gene>
    <name evidence="9" type="ORF">FJV41_24445</name>
</gene>
<evidence type="ECO:0000259" key="8">
    <source>
        <dbReference type="PROSITE" id="PS50850"/>
    </source>
</evidence>
<feature type="transmembrane region" description="Helical" evidence="7">
    <location>
        <begin position="317"/>
        <end position="340"/>
    </location>
</feature>